<sequence>MKRVCTLVLVTVLSMLLVGMVAYADVTVTSASGDVITFTPEEIGTIAAEGQQPFKGKEITITVNTGGPKGGISGPLFEWRDAWEKLTGAKLNIVEIPIAEQFQKVMVDLQTNAQQYDACMPAASWYGDLVTGGFAFSPEEYYADPRFPKWHREYLPPSLVNLHTWQGKWYGVPNDSDGQVLYFRKDVLTDPEWQKEFKAAVGYDLPVPPKTWDQVYDIANFFNNKDWDRDGEVEKDSGIALHFQVHNQGMYHFVSLSAAFTVLPGEKVDQCHNVYWFDPTDMTPLVNEPGHVKALEFLMKLAKTGPDAQISWDLGTAWDYFLRGDAVFTYSWGDVGALVQDEARSKIKGKLGAAVLPGSYEVYDRCQKQFVKMEQPNVVGNTTGGSWHGVILNSAKEKGVQEVIYHLLAFHATPKISMWNVTRGWTGVDPGWKLHFLKEQGGMSTVEDYVAQNWHKDDVTDYTQAYHDNFFAPVMQSYIRIPGGEEFWYKLDEHLSEAMSGQVSAKEALDRTAQDWNDINDRLGKEEQLKYYQESIGYKP</sequence>
<dbReference type="InterPro" id="IPR050490">
    <property type="entry name" value="Bact_solute-bd_prot1"/>
</dbReference>
<reference evidence="5" key="1">
    <citation type="journal article" date="2015" name="PeerJ">
        <title>First genomic representation of candidate bacterial phylum KSB3 points to enhanced environmental sensing as a trigger of wastewater bulking.</title>
        <authorList>
            <person name="Sekiguchi Y."/>
            <person name="Ohashi A."/>
            <person name="Parks D.H."/>
            <person name="Yamauchi T."/>
            <person name="Tyson G.W."/>
            <person name="Hugenholtz P."/>
        </authorList>
    </citation>
    <scope>NUCLEOTIDE SEQUENCE [LARGE SCALE GENOMIC DNA]</scope>
</reference>
<dbReference type="Gene3D" id="3.40.190.10">
    <property type="entry name" value="Periplasmic binding protein-like II"/>
    <property type="match status" value="2"/>
</dbReference>
<gene>
    <name evidence="5" type="ORF">U14_05773</name>
</gene>
<dbReference type="PANTHER" id="PTHR43649">
    <property type="entry name" value="ARABINOSE-BINDING PROTEIN-RELATED"/>
    <property type="match status" value="1"/>
</dbReference>
<evidence type="ECO:0000256" key="3">
    <source>
        <dbReference type="ARBA" id="ARBA00022729"/>
    </source>
</evidence>
<comment type="similarity">
    <text evidence="1">Belongs to the bacterial solute-binding protein 1 family.</text>
</comment>
<keyword evidence="2" id="KW-0813">Transport</keyword>
<dbReference type="AlphaFoldDB" id="A0A081BSV6"/>
<feature type="chain" id="PRO_5001755389" evidence="4">
    <location>
        <begin position="25"/>
        <end position="540"/>
    </location>
</feature>
<evidence type="ECO:0000313" key="5">
    <source>
        <dbReference type="EMBL" id="GAK54487.1"/>
    </source>
</evidence>
<keyword evidence="6" id="KW-1185">Reference proteome</keyword>
<dbReference type="PANTHER" id="PTHR43649:SF34">
    <property type="entry name" value="ABC TRANSPORTER PERIPLASMIC-BINDING PROTEIN YCJN-RELATED"/>
    <property type="match status" value="1"/>
</dbReference>
<name>A0A081BSV6_9BACT</name>
<accession>A0A081BSV6</accession>
<evidence type="ECO:0000256" key="1">
    <source>
        <dbReference type="ARBA" id="ARBA00008520"/>
    </source>
</evidence>
<organism evidence="5">
    <name type="scientific">Candidatus Moduliflexus flocculans</name>
    <dbReference type="NCBI Taxonomy" id="1499966"/>
    <lineage>
        <taxon>Bacteria</taxon>
        <taxon>Candidatus Moduliflexota</taxon>
        <taxon>Candidatus Moduliflexia</taxon>
        <taxon>Candidatus Moduliflexales</taxon>
        <taxon>Candidatus Moduliflexaceae</taxon>
    </lineage>
</organism>
<dbReference type="SUPFAM" id="SSF53850">
    <property type="entry name" value="Periplasmic binding protein-like II"/>
    <property type="match status" value="1"/>
</dbReference>
<dbReference type="STRING" id="1499966.U14_05773"/>
<dbReference type="Pfam" id="PF01547">
    <property type="entry name" value="SBP_bac_1"/>
    <property type="match status" value="1"/>
</dbReference>
<proteinExistence type="inferred from homology"/>
<evidence type="ECO:0000313" key="6">
    <source>
        <dbReference type="Proteomes" id="UP000030700"/>
    </source>
</evidence>
<evidence type="ECO:0000256" key="4">
    <source>
        <dbReference type="SAM" id="SignalP"/>
    </source>
</evidence>
<dbReference type="InterPro" id="IPR006059">
    <property type="entry name" value="SBP"/>
</dbReference>
<evidence type="ECO:0000256" key="2">
    <source>
        <dbReference type="ARBA" id="ARBA00022448"/>
    </source>
</evidence>
<dbReference type="HOGENOM" id="CLU_031285_9_3_0"/>
<protein>
    <submittedName>
        <fullName evidence="5">Extracellular solute-binding protein family 1</fullName>
    </submittedName>
</protein>
<feature type="signal peptide" evidence="4">
    <location>
        <begin position="1"/>
        <end position="24"/>
    </location>
</feature>
<keyword evidence="3 4" id="KW-0732">Signal</keyword>
<dbReference type="Proteomes" id="UP000030700">
    <property type="component" value="Unassembled WGS sequence"/>
</dbReference>
<dbReference type="EMBL" id="DF820461">
    <property type="protein sequence ID" value="GAK54487.1"/>
    <property type="molecule type" value="Genomic_DNA"/>
</dbReference>